<evidence type="ECO:0000313" key="9">
    <source>
        <dbReference type="EMBL" id="PYZ99050.1"/>
    </source>
</evidence>
<comment type="caution">
    <text evidence="9">The sequence shown here is derived from an EMBL/GenBank/DDBJ whole genome shotgun (WGS) entry which is preliminary data.</text>
</comment>
<evidence type="ECO:0000256" key="3">
    <source>
        <dbReference type="ARBA" id="ARBA00022475"/>
    </source>
</evidence>
<evidence type="ECO:0000256" key="2">
    <source>
        <dbReference type="ARBA" id="ARBA00022448"/>
    </source>
</evidence>
<feature type="transmembrane region" description="Helical" evidence="7">
    <location>
        <begin position="86"/>
        <end position="111"/>
    </location>
</feature>
<comment type="subcellular location">
    <subcellularLocation>
        <location evidence="1 7">Cell membrane</location>
        <topology evidence="1 7">Multi-pass membrane protein</topology>
    </subcellularLocation>
</comment>
<dbReference type="PROSITE" id="PS50928">
    <property type="entry name" value="ABC_TM1"/>
    <property type="match status" value="1"/>
</dbReference>
<evidence type="ECO:0000256" key="6">
    <source>
        <dbReference type="ARBA" id="ARBA00023136"/>
    </source>
</evidence>
<dbReference type="NCBIfam" id="TIGR01097">
    <property type="entry name" value="PhnE"/>
    <property type="match status" value="1"/>
</dbReference>
<keyword evidence="5 7" id="KW-1133">Transmembrane helix</keyword>
<dbReference type="InterPro" id="IPR005769">
    <property type="entry name" value="PhnE/PtxC"/>
</dbReference>
<dbReference type="GO" id="GO:0005886">
    <property type="term" value="C:plasma membrane"/>
    <property type="evidence" value="ECO:0007669"/>
    <property type="project" value="UniProtKB-SubCell"/>
</dbReference>
<dbReference type="GO" id="GO:0015416">
    <property type="term" value="F:ABC-type phosphonate transporter activity"/>
    <property type="evidence" value="ECO:0007669"/>
    <property type="project" value="InterPro"/>
</dbReference>
<feature type="transmembrane region" description="Helical" evidence="7">
    <location>
        <begin position="21"/>
        <end position="42"/>
    </location>
</feature>
<dbReference type="RefSeq" id="WP_110519472.1">
    <property type="nucleotide sequence ID" value="NZ_PDOF01000001.1"/>
</dbReference>
<feature type="transmembrane region" description="Helical" evidence="7">
    <location>
        <begin position="240"/>
        <end position="262"/>
    </location>
</feature>
<keyword evidence="10" id="KW-1185">Reference proteome</keyword>
<dbReference type="OrthoDB" id="9808005at2"/>
<feature type="transmembrane region" description="Helical" evidence="7">
    <location>
        <begin position="213"/>
        <end position="233"/>
    </location>
</feature>
<evidence type="ECO:0000256" key="7">
    <source>
        <dbReference type="RuleBase" id="RU363032"/>
    </source>
</evidence>
<evidence type="ECO:0000256" key="4">
    <source>
        <dbReference type="ARBA" id="ARBA00022692"/>
    </source>
</evidence>
<feature type="domain" description="ABC transmembrane type-1" evidence="8">
    <location>
        <begin position="80"/>
        <end position="263"/>
    </location>
</feature>
<evidence type="ECO:0000256" key="1">
    <source>
        <dbReference type="ARBA" id="ARBA00004651"/>
    </source>
</evidence>
<comment type="similarity">
    <text evidence="7">Belongs to the binding-protein-dependent transport system permease family.</text>
</comment>
<keyword evidence="4 7" id="KW-0812">Transmembrane</keyword>
<organism evidence="9 10">
    <name type="scientific">Alteribacter lacisalsi</name>
    <dbReference type="NCBI Taxonomy" id="2045244"/>
    <lineage>
        <taxon>Bacteria</taxon>
        <taxon>Bacillati</taxon>
        <taxon>Bacillota</taxon>
        <taxon>Bacilli</taxon>
        <taxon>Bacillales</taxon>
        <taxon>Bacillaceae</taxon>
        <taxon>Alteribacter</taxon>
    </lineage>
</organism>
<accession>A0A2W0HGL5</accession>
<evidence type="ECO:0000256" key="5">
    <source>
        <dbReference type="ARBA" id="ARBA00022989"/>
    </source>
</evidence>
<gene>
    <name evidence="9" type="primary">phnE</name>
    <name evidence="9" type="ORF">CR205_10955</name>
</gene>
<evidence type="ECO:0000259" key="8">
    <source>
        <dbReference type="PROSITE" id="PS50928"/>
    </source>
</evidence>
<dbReference type="CDD" id="cd06261">
    <property type="entry name" value="TM_PBP2"/>
    <property type="match status" value="1"/>
</dbReference>
<keyword evidence="6 7" id="KW-0472">Membrane</keyword>
<name>A0A2W0HGL5_9BACI</name>
<dbReference type="InterPro" id="IPR035906">
    <property type="entry name" value="MetI-like_sf"/>
</dbReference>
<dbReference type="SUPFAM" id="SSF161098">
    <property type="entry name" value="MetI-like"/>
    <property type="match status" value="1"/>
</dbReference>
<dbReference type="AlphaFoldDB" id="A0A2W0HGL5"/>
<dbReference type="PANTHER" id="PTHR30043">
    <property type="entry name" value="PHOSPHONATES TRANSPORT SYSTEM PERMEASE PROTEIN"/>
    <property type="match status" value="1"/>
</dbReference>
<feature type="transmembrane region" description="Helical" evidence="7">
    <location>
        <begin position="132"/>
        <end position="161"/>
    </location>
</feature>
<sequence length="271" mass="29537">METEKNLKKGKGRIPITPTGLKWYLSSSIVLVIALYVLSAYLTDAFPNRVIEGFPIIFSFVVDDLFPPNWGYVRTVSLALLETWNIALLSTTLAAIIAIPFCVLGASNINTNNFFYQFIRIFLNLLRTIPEIILAVLFVAVVGLGALSGVLALTIFSLGIFAKLMSETIETIDPGPLEAIRASGGNVLQVIAYGVVPQVAQHYASYALYILEINVKASVVLGFVGAGGIGLILRQQLNMFNYANVSTIIILTFVTITIIDYVSNKVREGLN</sequence>
<dbReference type="InterPro" id="IPR000515">
    <property type="entry name" value="MetI-like"/>
</dbReference>
<dbReference type="EMBL" id="PDOF01000001">
    <property type="protein sequence ID" value="PYZ99050.1"/>
    <property type="molecule type" value="Genomic_DNA"/>
</dbReference>
<protein>
    <submittedName>
        <fullName evidence="9">Phosphonate ABC transporter, permease protein PhnE</fullName>
    </submittedName>
</protein>
<keyword evidence="3" id="KW-1003">Cell membrane</keyword>
<dbReference type="Proteomes" id="UP000248066">
    <property type="component" value="Unassembled WGS sequence"/>
</dbReference>
<reference evidence="9 10" key="1">
    <citation type="submission" date="2017-10" db="EMBL/GenBank/DDBJ databases">
        <title>Bacillus sp. nov., a halophilic bacterium isolated from a Yangshapao Lake.</title>
        <authorList>
            <person name="Wang H."/>
        </authorList>
    </citation>
    <scope>NUCLEOTIDE SEQUENCE [LARGE SCALE GENOMIC DNA]</scope>
    <source>
        <strain evidence="9 10">YSP-3</strain>
    </source>
</reference>
<proteinExistence type="inferred from homology"/>
<dbReference type="Pfam" id="PF00528">
    <property type="entry name" value="BPD_transp_1"/>
    <property type="match status" value="1"/>
</dbReference>
<evidence type="ECO:0000313" key="10">
    <source>
        <dbReference type="Proteomes" id="UP000248066"/>
    </source>
</evidence>
<keyword evidence="2 7" id="KW-0813">Transport</keyword>
<dbReference type="PANTHER" id="PTHR30043:SF1">
    <property type="entry name" value="ABC TRANSPORT SYSTEM PERMEASE PROTEIN P69"/>
    <property type="match status" value="1"/>
</dbReference>
<dbReference type="Gene3D" id="1.10.3720.10">
    <property type="entry name" value="MetI-like"/>
    <property type="match status" value="1"/>
</dbReference>